<dbReference type="Proteomes" id="UP000248330">
    <property type="component" value="Unassembled WGS sequence"/>
</dbReference>
<feature type="signal peptide" evidence="1">
    <location>
        <begin position="1"/>
        <end position="21"/>
    </location>
</feature>
<dbReference type="Pfam" id="PF13519">
    <property type="entry name" value="VWA_2"/>
    <property type="match status" value="1"/>
</dbReference>
<gene>
    <name evidence="3" type="ORF">C8D93_107182</name>
</gene>
<dbReference type="PANTHER" id="PTHR10579">
    <property type="entry name" value="CALCIUM-ACTIVATED CHLORIDE CHANNEL REGULATOR"/>
    <property type="match status" value="1"/>
</dbReference>
<feature type="chain" id="PRO_5016388612" evidence="1">
    <location>
        <begin position="22"/>
        <end position="494"/>
    </location>
</feature>
<reference evidence="3 4" key="1">
    <citation type="submission" date="2018-04" db="EMBL/GenBank/DDBJ databases">
        <title>Genomic Encyclopedia of Type Strains, Phase IV (KMG-IV): sequencing the most valuable type-strain genomes for metagenomic binning, comparative biology and taxonomic classification.</title>
        <authorList>
            <person name="Goeker M."/>
        </authorList>
    </citation>
    <scope>NUCLEOTIDE SEQUENCE [LARGE SCALE GENOMIC DNA]</scope>
    <source>
        <strain evidence="3 4">DSM 104150</strain>
    </source>
</reference>
<evidence type="ECO:0000313" key="3">
    <source>
        <dbReference type="EMBL" id="PXV66617.1"/>
    </source>
</evidence>
<dbReference type="AlphaFoldDB" id="A0A318EBI1"/>
<dbReference type="InterPro" id="IPR051266">
    <property type="entry name" value="CLCR"/>
</dbReference>
<accession>A0A318EBI1</accession>
<evidence type="ECO:0000313" key="4">
    <source>
        <dbReference type="Proteomes" id="UP000248330"/>
    </source>
</evidence>
<dbReference type="SUPFAM" id="SSF53300">
    <property type="entry name" value="vWA-like"/>
    <property type="match status" value="1"/>
</dbReference>
<dbReference type="PANTHER" id="PTHR10579:SF43">
    <property type="entry name" value="ZINC FINGER (C3HC4-TYPE RING FINGER) FAMILY PROTEIN"/>
    <property type="match status" value="1"/>
</dbReference>
<dbReference type="SMART" id="SM00327">
    <property type="entry name" value="VWA"/>
    <property type="match status" value="1"/>
</dbReference>
<keyword evidence="1" id="KW-0732">Signal</keyword>
<dbReference type="InterPro" id="IPR036465">
    <property type="entry name" value="vWFA_dom_sf"/>
</dbReference>
<evidence type="ECO:0000259" key="2">
    <source>
        <dbReference type="PROSITE" id="PS50234"/>
    </source>
</evidence>
<dbReference type="EMBL" id="QICN01000007">
    <property type="protein sequence ID" value="PXV66617.1"/>
    <property type="molecule type" value="Genomic_DNA"/>
</dbReference>
<protein>
    <submittedName>
        <fullName evidence="3">Ca-activated chloride channel family protein</fullName>
    </submittedName>
</protein>
<keyword evidence="4" id="KW-1185">Reference proteome</keyword>
<evidence type="ECO:0000256" key="1">
    <source>
        <dbReference type="SAM" id="SignalP"/>
    </source>
</evidence>
<feature type="domain" description="VWFA" evidence="2">
    <location>
        <begin position="23"/>
        <end position="202"/>
    </location>
</feature>
<dbReference type="RefSeq" id="WP_170124027.1">
    <property type="nucleotide sequence ID" value="NZ_CAKZQT010000033.1"/>
</dbReference>
<comment type="caution">
    <text evidence="3">The sequence shown here is derived from an EMBL/GenBank/DDBJ whole genome shotgun (WGS) entry which is preliminary data.</text>
</comment>
<dbReference type="PROSITE" id="PS50234">
    <property type="entry name" value="VWFA"/>
    <property type="match status" value="1"/>
</dbReference>
<proteinExistence type="predicted"/>
<dbReference type="InterPro" id="IPR002035">
    <property type="entry name" value="VWF_A"/>
</dbReference>
<organism evidence="3 4">
    <name type="scientific">Sinimarinibacterium flocculans</name>
    <dbReference type="NCBI Taxonomy" id="985250"/>
    <lineage>
        <taxon>Bacteria</taxon>
        <taxon>Pseudomonadati</taxon>
        <taxon>Pseudomonadota</taxon>
        <taxon>Gammaproteobacteria</taxon>
        <taxon>Nevskiales</taxon>
        <taxon>Nevskiaceae</taxon>
        <taxon>Sinimarinibacterium</taxon>
    </lineage>
</organism>
<dbReference type="Gene3D" id="3.40.50.410">
    <property type="entry name" value="von Willebrand factor, type A domain"/>
    <property type="match status" value="1"/>
</dbReference>
<sequence>MSRIRRVAAASLLLPTLAASAGQSVLVLDASGSMWGRLDGRTKIELAREAVDGMLQSWPQDETLGLVVYGHRRKGDCTDIETLLAPDNADRDALQAQVRQLTPKGMTPITASVRAAAQALKFTEQKATVILVSDGEETCNADPCALGAELEDLGVDFTANVIGFDLPEGRAREQLQCLARSTGGRYLEARDAAELSEALGEVAAAPTPTPAPTAASAAIDAPAEVEAASRLEFGAKGPVGPRHWIGFAAAGAPDADYISGHYTRPLAAEGQVTLDVPGTPGDYEIRYVLDEGTQVAARHAIKVVPPATTVDGPATVMAGDRVQLTASGPVGDTHWIGFAPAGESAGAYITGSYIRPQGAQTTAMVNTPKTPGSYEYRYVLYESQEIAARKPVTVTEASAELEGPATSAPSTPVEIAFRGPRGEGNWIGFIPVGGDGGEYVGWSYVPDQGDSLTIEAPAETGAFELAYVVDSRVIARRRIEIAPLPGAPSTETAP</sequence>
<name>A0A318EBI1_9GAMM</name>